<dbReference type="InterPro" id="IPR025668">
    <property type="entry name" value="Tnp_DDE_dom"/>
</dbReference>
<protein>
    <recommendedName>
        <fullName evidence="1">Transposase DDE domain-containing protein</fullName>
    </recommendedName>
</protein>
<accession>A0A3L7ZMZ6</accession>
<evidence type="ECO:0000313" key="2">
    <source>
        <dbReference type="EMBL" id="RLT71633.1"/>
    </source>
</evidence>
<comment type="caution">
    <text evidence="2">The sequence shown here is derived from an EMBL/GenBank/DDBJ whole genome shotgun (WGS) entry which is preliminary data.</text>
</comment>
<organism evidence="2 3">
    <name type="scientific">Parabacteroides distasonis</name>
    <dbReference type="NCBI Taxonomy" id="823"/>
    <lineage>
        <taxon>Bacteria</taxon>
        <taxon>Pseudomonadati</taxon>
        <taxon>Bacteroidota</taxon>
        <taxon>Bacteroidia</taxon>
        <taxon>Bacteroidales</taxon>
        <taxon>Tannerellaceae</taxon>
        <taxon>Parabacteroides</taxon>
    </lineage>
</organism>
<dbReference type="Pfam" id="PF13751">
    <property type="entry name" value="DDE_Tnp_1_6"/>
    <property type="match status" value="1"/>
</dbReference>
<name>A0A3L7ZMZ6_PARDI</name>
<gene>
    <name evidence="2" type="ORF">D7V78_20240</name>
</gene>
<evidence type="ECO:0000313" key="3">
    <source>
        <dbReference type="Proteomes" id="UP000278164"/>
    </source>
</evidence>
<dbReference type="EMBL" id="RAYI01000174">
    <property type="protein sequence ID" value="RLT71633.1"/>
    <property type="molecule type" value="Genomic_DNA"/>
</dbReference>
<feature type="domain" description="Transposase DDE" evidence="1">
    <location>
        <begin position="2"/>
        <end position="43"/>
    </location>
</feature>
<proteinExistence type="predicted"/>
<evidence type="ECO:0000259" key="1">
    <source>
        <dbReference type="Pfam" id="PF13751"/>
    </source>
</evidence>
<sequence>MGQHMRCIGTGRGRTASGYITESARYKARRCEICPLCGSCFKALGNSII</sequence>
<dbReference type="Proteomes" id="UP000278164">
    <property type="component" value="Unassembled WGS sequence"/>
</dbReference>
<dbReference type="AlphaFoldDB" id="A0A3L7ZMZ6"/>
<reference evidence="2 3" key="1">
    <citation type="submission" date="2018-09" db="EMBL/GenBank/DDBJ databases">
        <title>Murine metabolic-syndrome-specific gut microbial biobank.</title>
        <authorList>
            <person name="Liu C."/>
        </authorList>
    </citation>
    <scope>NUCLEOTIDE SEQUENCE [LARGE SCALE GENOMIC DNA]</scope>
    <source>
        <strain evidence="2 3">8-P5</strain>
    </source>
</reference>